<dbReference type="Pfam" id="PF13472">
    <property type="entry name" value="Lipase_GDSL_2"/>
    <property type="match status" value="1"/>
</dbReference>
<gene>
    <name evidence="4" type="ORF">IAC43_04890</name>
</gene>
<dbReference type="InterPro" id="IPR036514">
    <property type="entry name" value="SGNH_hydro_sf"/>
</dbReference>
<dbReference type="SUPFAM" id="SSF52266">
    <property type="entry name" value="SGNH hydrolase"/>
    <property type="match status" value="1"/>
</dbReference>
<evidence type="ECO:0000313" key="5">
    <source>
        <dbReference type="Proteomes" id="UP000824160"/>
    </source>
</evidence>
<dbReference type="EMBL" id="DVLW01000128">
    <property type="protein sequence ID" value="HIT94499.1"/>
    <property type="molecule type" value="Genomic_DNA"/>
</dbReference>
<evidence type="ECO:0000256" key="2">
    <source>
        <dbReference type="SAM" id="Phobius"/>
    </source>
</evidence>
<comment type="caution">
    <text evidence="4">The sequence shown here is derived from an EMBL/GenBank/DDBJ whole genome shotgun (WGS) entry which is preliminary data.</text>
</comment>
<reference evidence="4" key="1">
    <citation type="submission" date="2020-10" db="EMBL/GenBank/DDBJ databases">
        <authorList>
            <person name="Gilroy R."/>
        </authorList>
    </citation>
    <scope>NUCLEOTIDE SEQUENCE</scope>
    <source>
        <strain evidence="4">ChiBcec7-5410</strain>
    </source>
</reference>
<feature type="region of interest" description="Disordered" evidence="1">
    <location>
        <begin position="369"/>
        <end position="390"/>
    </location>
</feature>
<dbReference type="Proteomes" id="UP000824160">
    <property type="component" value="Unassembled WGS sequence"/>
</dbReference>
<feature type="domain" description="SGNH hydrolase-type esterase" evidence="3">
    <location>
        <begin position="230"/>
        <end position="345"/>
    </location>
</feature>
<feature type="compositionally biased region" description="Low complexity" evidence="1">
    <location>
        <begin position="120"/>
        <end position="137"/>
    </location>
</feature>
<keyword evidence="2" id="KW-0472">Membrane</keyword>
<evidence type="ECO:0000259" key="3">
    <source>
        <dbReference type="Pfam" id="PF13472"/>
    </source>
</evidence>
<evidence type="ECO:0000256" key="1">
    <source>
        <dbReference type="SAM" id="MobiDB-lite"/>
    </source>
</evidence>
<evidence type="ECO:0000313" key="4">
    <source>
        <dbReference type="EMBL" id="HIT94499.1"/>
    </source>
</evidence>
<proteinExistence type="predicted"/>
<keyword evidence="2" id="KW-0812">Transmembrane</keyword>
<organism evidence="4 5">
    <name type="scientific">Candidatus Faecivivens stercoripullorum</name>
    <dbReference type="NCBI Taxonomy" id="2840805"/>
    <lineage>
        <taxon>Bacteria</taxon>
        <taxon>Bacillati</taxon>
        <taxon>Bacillota</taxon>
        <taxon>Clostridia</taxon>
        <taxon>Eubacteriales</taxon>
        <taxon>Oscillospiraceae</taxon>
        <taxon>Oscillospiraceae incertae sedis</taxon>
        <taxon>Candidatus Faecivivens</taxon>
    </lineage>
</organism>
<accession>A0A9D1H835</accession>
<name>A0A9D1H835_9FIRM</name>
<protein>
    <recommendedName>
        <fullName evidence="3">SGNH hydrolase-type esterase domain-containing protein</fullName>
    </recommendedName>
</protein>
<feature type="transmembrane region" description="Helical" evidence="2">
    <location>
        <begin position="52"/>
        <end position="72"/>
    </location>
</feature>
<dbReference type="AlphaFoldDB" id="A0A9D1H835"/>
<dbReference type="Gene3D" id="3.40.50.1110">
    <property type="entry name" value="SGNH hydrolase"/>
    <property type="match status" value="1"/>
</dbReference>
<keyword evidence="2" id="KW-1133">Transmembrane helix</keyword>
<dbReference type="InterPro" id="IPR013830">
    <property type="entry name" value="SGNH_hydro"/>
</dbReference>
<sequence length="390" mass="41867">MAQEKKMVITYVKDIPLNTPDREDSSWIAPLNDSRSFSRTTHKMKRTLSPRVFLVAGLMLLALATGAGIYALSMAGADAASTSDDAGQKGSNVTQMNDAGRSESALSGADSGAVSEENQSSAADSESAGSSEAPESSDPNRIEEEYAYLLPPSDYDYSAPVPASDKQDDNWFDDAVFVGNSRTQGLLLYTGISAKSYADVGLTVETVFTSEVFTDPDDPENKVTAAEALQKGDYTKVYLMFGINELGWQSQDAFLNKYASLIDTIQESHPDVQIYVQSILPVCESKITGKSYLTNARISSFNTRLQDMAKEQEVFYLDVASAVADESGALPADASTDGIHMQKDGCLIWEEYLLTHCVTSGKVPATGMTSVPGGTGDGKYAPIQLPQPKA</sequence>
<feature type="region of interest" description="Disordered" evidence="1">
    <location>
        <begin position="80"/>
        <end position="141"/>
    </location>
</feature>
<reference evidence="4" key="2">
    <citation type="journal article" date="2021" name="PeerJ">
        <title>Extensive microbial diversity within the chicken gut microbiome revealed by metagenomics and culture.</title>
        <authorList>
            <person name="Gilroy R."/>
            <person name="Ravi A."/>
            <person name="Getino M."/>
            <person name="Pursley I."/>
            <person name="Horton D.L."/>
            <person name="Alikhan N.F."/>
            <person name="Baker D."/>
            <person name="Gharbi K."/>
            <person name="Hall N."/>
            <person name="Watson M."/>
            <person name="Adriaenssens E.M."/>
            <person name="Foster-Nyarko E."/>
            <person name="Jarju S."/>
            <person name="Secka A."/>
            <person name="Antonio M."/>
            <person name="Oren A."/>
            <person name="Chaudhuri R.R."/>
            <person name="La Ragione R."/>
            <person name="Hildebrand F."/>
            <person name="Pallen M.J."/>
        </authorList>
    </citation>
    <scope>NUCLEOTIDE SEQUENCE</scope>
    <source>
        <strain evidence="4">ChiBcec7-5410</strain>
    </source>
</reference>